<comment type="caution">
    <text evidence="18">The sequence shown here is derived from an EMBL/GenBank/DDBJ whole genome shotgun (WGS) entry which is preliminary data.</text>
</comment>
<evidence type="ECO:0000256" key="3">
    <source>
        <dbReference type="ARBA" id="ARBA00010136"/>
    </source>
</evidence>
<dbReference type="InterPro" id="IPR037144">
    <property type="entry name" value="Peptidase_M1_pepN_C_sf"/>
</dbReference>
<evidence type="ECO:0000256" key="4">
    <source>
        <dbReference type="ARBA" id="ARBA00012564"/>
    </source>
</evidence>
<keyword evidence="11" id="KW-0482">Metalloprotease</keyword>
<evidence type="ECO:0000259" key="17">
    <source>
        <dbReference type="Pfam" id="PF17900"/>
    </source>
</evidence>
<evidence type="ECO:0000256" key="11">
    <source>
        <dbReference type="ARBA" id="ARBA00023049"/>
    </source>
</evidence>
<dbReference type="InterPro" id="IPR024601">
    <property type="entry name" value="Peptidase_M1_pepN_C"/>
</dbReference>
<dbReference type="GO" id="GO:0008237">
    <property type="term" value="F:metallopeptidase activity"/>
    <property type="evidence" value="ECO:0007669"/>
    <property type="project" value="UniProtKB-UniRule"/>
</dbReference>
<dbReference type="FunFam" id="2.60.40.1840:FF:000001">
    <property type="entry name" value="Aminopeptidase N"/>
    <property type="match status" value="1"/>
</dbReference>
<keyword evidence="10" id="KW-0862">Zinc</keyword>
<comment type="catalytic activity">
    <reaction evidence="1">
        <text>Release of an N-terminal amino acid, Xaa-|-Yaa- from a peptide, amide or arylamide. Xaa is preferably Ala, but may be most amino acids including Pro (slow action). When a terminal hydrophobic residue is followed by a prolyl residue, the two may be released as an intact Xaa-Pro dipeptide.</text>
        <dbReference type="EC" id="3.4.11.2"/>
    </reaction>
</comment>
<keyword evidence="6 18" id="KW-0031">Aminopeptidase</keyword>
<evidence type="ECO:0000259" key="16">
    <source>
        <dbReference type="Pfam" id="PF17432"/>
    </source>
</evidence>
<dbReference type="PRINTS" id="PR00756">
    <property type="entry name" value="ALADIPTASE"/>
</dbReference>
<evidence type="ECO:0000256" key="9">
    <source>
        <dbReference type="ARBA" id="ARBA00022801"/>
    </source>
</evidence>
<comment type="similarity">
    <text evidence="3">Belongs to the peptidase M1 family.</text>
</comment>
<organism evidence="18 19">
    <name type="scientific">Pseudovibrio exalbescens</name>
    <dbReference type="NCBI Taxonomy" id="197461"/>
    <lineage>
        <taxon>Bacteria</taxon>
        <taxon>Pseudomonadati</taxon>
        <taxon>Pseudomonadota</taxon>
        <taxon>Alphaproteobacteria</taxon>
        <taxon>Hyphomicrobiales</taxon>
        <taxon>Stappiaceae</taxon>
        <taxon>Pseudovibrio</taxon>
    </lineage>
</organism>
<dbReference type="STRING" id="197461.A3843_15845"/>
<dbReference type="RefSeq" id="WP_028482972.1">
    <property type="nucleotide sequence ID" value="NZ_LVVZ01000022.1"/>
</dbReference>
<evidence type="ECO:0000256" key="13">
    <source>
        <dbReference type="NCBIfam" id="TIGR02414"/>
    </source>
</evidence>
<dbReference type="FunFam" id="3.30.2010.30:FF:000002">
    <property type="entry name" value="Putative aminopeptidase N"/>
    <property type="match status" value="1"/>
</dbReference>
<keyword evidence="19" id="KW-1185">Reference proteome</keyword>
<feature type="domain" description="Peptidase M1 membrane alanine aminopeptidase" evidence="14">
    <location>
        <begin position="232"/>
        <end position="444"/>
    </location>
</feature>
<proteinExistence type="inferred from homology"/>
<dbReference type="InterPro" id="IPR012779">
    <property type="entry name" value="Peptidase_M1_pepN"/>
</dbReference>
<gene>
    <name evidence="18" type="primary">pepN</name>
    <name evidence="18" type="ORF">A3843_15845</name>
</gene>
<dbReference type="PANTHER" id="PTHR46322:SF1">
    <property type="entry name" value="PUROMYCIN-SENSITIVE AMINOPEPTIDASE"/>
    <property type="match status" value="1"/>
</dbReference>
<evidence type="ECO:0000256" key="12">
    <source>
        <dbReference type="ARBA" id="ARBA00059739"/>
    </source>
</evidence>
<dbReference type="SUPFAM" id="SSF63737">
    <property type="entry name" value="Leukotriene A4 hydrolase N-terminal domain"/>
    <property type="match status" value="1"/>
</dbReference>
<dbReference type="Gene3D" id="2.60.40.1730">
    <property type="entry name" value="tricorn interacting facor f3 domain"/>
    <property type="match status" value="1"/>
</dbReference>
<dbReference type="GO" id="GO:0008270">
    <property type="term" value="F:zinc ion binding"/>
    <property type="evidence" value="ECO:0007669"/>
    <property type="project" value="InterPro"/>
</dbReference>
<keyword evidence="8" id="KW-0479">Metal-binding</keyword>
<dbReference type="InterPro" id="IPR001930">
    <property type="entry name" value="Peptidase_M1"/>
</dbReference>
<keyword evidence="9" id="KW-0378">Hydrolase</keyword>
<dbReference type="Pfam" id="PF17432">
    <property type="entry name" value="DUF3458_C"/>
    <property type="match status" value="1"/>
</dbReference>
<evidence type="ECO:0000313" key="19">
    <source>
        <dbReference type="Proteomes" id="UP000185783"/>
    </source>
</evidence>
<dbReference type="Pfam" id="PF17900">
    <property type="entry name" value="Peptidase_M1_N"/>
    <property type="match status" value="1"/>
</dbReference>
<accession>A0A1U7JEK2</accession>
<evidence type="ECO:0000256" key="1">
    <source>
        <dbReference type="ARBA" id="ARBA00000098"/>
    </source>
</evidence>
<dbReference type="PANTHER" id="PTHR46322">
    <property type="entry name" value="PUROMYCIN-SENSITIVE AMINOPEPTIDASE"/>
    <property type="match status" value="1"/>
</dbReference>
<dbReference type="FunFam" id="2.60.40.1730:FF:000005">
    <property type="entry name" value="Aminopeptidase N"/>
    <property type="match status" value="1"/>
</dbReference>
<sequence>MRSENAAPILLKDYQPTPYLIEKVDLDFRLNPTHTTVRSKLTVRRREGAAATAAIELDGDDLKLDGVCVDDIPLAEEEYTATPDRLMIPAPAAERFELTIDTSLDPSKNTQLMGLYVSSGTFCTQCEAEGFRRITYFYDRPDVLAPYTTRMTANKKAYPVLLGNGNLVESGDVTGTDEHYAVWHDPHPKPSYLFALVAGNLAHISTDYTTSSGSPVKLNIYVEHGNETRADWAMDSLVRSMRWDEQVFGREYDLDVFNVVAISDFNMGAMENKGLNIFNDKYILADPDTASDADYAGIESVVAHEYFHNWTGNRITCRDWFQLCLKEGLTVFRDQEFSADERSRPVKRIADVQRLKAAQFPEDGGPLAHPVRPEQYKEINNFYTATIYEKGAELVRMIKTLLGERGFRKGMDLYFERHDGEAATIEDFIKSFEDATGTDLRHFMLWYSQAGTPTVTAEATYDAQAQTLTLTLSQETRPTPNQPQKKPLVIPIRFGLVAANGKDVGYSKVEGATVNADVLLLNEAQQTVVFHGISEKPVPSLLREFSAPVNLRSNLSLDDQLFLMGRDSDPFNRWQAAQTVATRLLISRSRGENLPQEASFIDALGEIAADTCLDTAFRALALQLPSEADLAREIGENVDPDAIGRAHEDLRAAIGQRLYGYLRDLYVELAPKDSRFDPGASAAGVRALRNRLLGYLAASGEAEGHGLVKAHFDSANNMTDRLSALVLLDHLNLPGKTEALAAFEARHKTDHLAMDKWFTVQATCPAPGTLARVKELTNHPAFSWTNPNRVRSVVGAFCAGNQRQFNAPDGSGYDYLAETTLQIDGKNPQLAARILNSFRSWRSLEAGRQEKAKAALKSILDSGQELSTDTKDIAERCLQ</sequence>
<keyword evidence="7" id="KW-0645">Protease</keyword>
<dbReference type="Gene3D" id="2.60.40.1840">
    <property type="match status" value="1"/>
</dbReference>
<comment type="function">
    <text evidence="12">Aminopeptidase N is involved in the degradation of intracellular peptides generated by protein breakdown during normal growth as well as in response to nutrient starvation.</text>
</comment>
<dbReference type="InterPro" id="IPR042097">
    <property type="entry name" value="Aminopeptidase_N-like_N_sf"/>
</dbReference>
<dbReference type="Gene3D" id="3.30.2010.30">
    <property type="match status" value="1"/>
</dbReference>
<dbReference type="Pfam" id="PF11940">
    <property type="entry name" value="DUF3458"/>
    <property type="match status" value="1"/>
</dbReference>
<reference evidence="18 19" key="1">
    <citation type="submission" date="2016-03" db="EMBL/GenBank/DDBJ databases">
        <title>Genome sequence of Nesiotobacter sp. nov., a moderately halophilic alphaproteobacterium isolated from the Yellow Sea, China.</title>
        <authorList>
            <person name="Zhang G."/>
            <person name="Zhang R."/>
        </authorList>
    </citation>
    <scope>NUCLEOTIDE SEQUENCE [LARGE SCALE GENOMIC DNA]</scope>
    <source>
        <strain evidence="18 19">WB1-6</strain>
    </source>
</reference>
<dbReference type="Proteomes" id="UP000185783">
    <property type="component" value="Unassembled WGS sequence"/>
</dbReference>
<dbReference type="GO" id="GO:0006508">
    <property type="term" value="P:proteolysis"/>
    <property type="evidence" value="ECO:0007669"/>
    <property type="project" value="UniProtKB-UniRule"/>
</dbReference>
<evidence type="ECO:0000256" key="5">
    <source>
        <dbReference type="ARBA" id="ARBA00015611"/>
    </source>
</evidence>
<dbReference type="EMBL" id="LVVZ01000022">
    <property type="protein sequence ID" value="OKL43180.1"/>
    <property type="molecule type" value="Genomic_DNA"/>
</dbReference>
<protein>
    <recommendedName>
        <fullName evidence="5 13">Aminopeptidase N</fullName>
        <ecNumber evidence="4 13">3.4.11.2</ecNumber>
    </recommendedName>
</protein>
<dbReference type="Pfam" id="PF01433">
    <property type="entry name" value="Peptidase_M1"/>
    <property type="match status" value="1"/>
</dbReference>
<evidence type="ECO:0000256" key="7">
    <source>
        <dbReference type="ARBA" id="ARBA00022670"/>
    </source>
</evidence>
<dbReference type="EC" id="3.4.11.2" evidence="4 13"/>
<dbReference type="InterPro" id="IPR045357">
    <property type="entry name" value="Aminopeptidase_N-like_N"/>
</dbReference>
<dbReference type="GO" id="GO:0016285">
    <property type="term" value="F:alanyl aminopeptidase activity"/>
    <property type="evidence" value="ECO:0007669"/>
    <property type="project" value="UniProtKB-EC"/>
</dbReference>
<evidence type="ECO:0000256" key="6">
    <source>
        <dbReference type="ARBA" id="ARBA00022438"/>
    </source>
</evidence>
<evidence type="ECO:0000256" key="10">
    <source>
        <dbReference type="ARBA" id="ARBA00022833"/>
    </source>
</evidence>
<dbReference type="InterPro" id="IPR027268">
    <property type="entry name" value="Peptidase_M4/M1_CTD_sf"/>
</dbReference>
<dbReference type="NCBIfam" id="TIGR02414">
    <property type="entry name" value="pepN_proteo"/>
    <property type="match status" value="1"/>
</dbReference>
<dbReference type="SUPFAM" id="SSF55486">
    <property type="entry name" value="Metalloproteases ('zincins'), catalytic domain"/>
    <property type="match status" value="1"/>
</dbReference>
<evidence type="ECO:0000256" key="2">
    <source>
        <dbReference type="ARBA" id="ARBA00001947"/>
    </source>
</evidence>
<feature type="domain" description="Aminopeptidase N-like N-terminal" evidence="17">
    <location>
        <begin position="25"/>
        <end position="193"/>
    </location>
</feature>
<feature type="domain" description="Peptidase M1 alanyl aminopeptidase C-terminal" evidence="16">
    <location>
        <begin position="558"/>
        <end position="879"/>
    </location>
</feature>
<comment type="cofactor">
    <cofactor evidence="2">
        <name>Zn(2+)</name>
        <dbReference type="ChEBI" id="CHEBI:29105"/>
    </cofactor>
</comment>
<dbReference type="InterPro" id="IPR014782">
    <property type="entry name" value="Peptidase_M1_dom"/>
</dbReference>
<dbReference type="InterPro" id="IPR038438">
    <property type="entry name" value="PepN_Ig-like_sf"/>
</dbReference>
<feature type="domain" description="Peptidase M1 alanyl aminopeptidase Ig-like fold" evidence="15">
    <location>
        <begin position="451"/>
        <end position="553"/>
    </location>
</feature>
<dbReference type="Gene3D" id="1.10.390.10">
    <property type="entry name" value="Neutral Protease Domain 2"/>
    <property type="match status" value="1"/>
</dbReference>
<dbReference type="AlphaFoldDB" id="A0A1U7JEK2"/>
<evidence type="ECO:0000256" key="8">
    <source>
        <dbReference type="ARBA" id="ARBA00022723"/>
    </source>
</evidence>
<dbReference type="InterPro" id="IPR035414">
    <property type="entry name" value="Peptidase_M1_pepN_Ig-like"/>
</dbReference>
<evidence type="ECO:0000259" key="15">
    <source>
        <dbReference type="Pfam" id="PF11940"/>
    </source>
</evidence>
<evidence type="ECO:0000313" key="18">
    <source>
        <dbReference type="EMBL" id="OKL43180.1"/>
    </source>
</evidence>
<name>A0A1U7JEK2_9HYPH</name>
<evidence type="ECO:0000259" key="14">
    <source>
        <dbReference type="Pfam" id="PF01433"/>
    </source>
</evidence>
<dbReference type="Gene3D" id="1.25.50.10">
    <property type="entry name" value="Peptidase M1, alanyl aminopeptidase, C-terminal domain"/>
    <property type="match status" value="1"/>
</dbReference>
<dbReference type="CDD" id="cd09600">
    <property type="entry name" value="M1_APN"/>
    <property type="match status" value="1"/>
</dbReference>